<feature type="compositionally biased region" description="Low complexity" evidence="1">
    <location>
        <begin position="69"/>
        <end position="78"/>
    </location>
</feature>
<feature type="compositionally biased region" description="Polar residues" evidence="1">
    <location>
        <begin position="79"/>
        <end position="90"/>
    </location>
</feature>
<evidence type="ECO:0000256" key="1">
    <source>
        <dbReference type="SAM" id="MobiDB-lite"/>
    </source>
</evidence>
<dbReference type="AlphaFoldDB" id="A0A2G5BDK2"/>
<feature type="compositionally biased region" description="Polar residues" evidence="1">
    <location>
        <begin position="59"/>
        <end position="68"/>
    </location>
</feature>
<feature type="compositionally biased region" description="Polar residues" evidence="1">
    <location>
        <begin position="194"/>
        <end position="214"/>
    </location>
</feature>
<dbReference type="OrthoDB" id="5583056at2759"/>
<evidence type="ECO:0000313" key="3">
    <source>
        <dbReference type="Proteomes" id="UP000242474"/>
    </source>
</evidence>
<keyword evidence="3" id="KW-1185">Reference proteome</keyword>
<feature type="compositionally biased region" description="Low complexity" evidence="1">
    <location>
        <begin position="18"/>
        <end position="45"/>
    </location>
</feature>
<sequence length="226" mass="25225">MNFNGNYSHGYGGGSGYPGEESYQNQGQYPQYPQQQPQQQPQQGYEHYTHPQEHGVQFDQYSQASGYSQQQQQPPQQQREYSNYDGSSACGSEAYAYQNARPDEKSHYENGYYENGHNGANEEEDNERGLKEVFTKTTHDEYGTPRTQVNYLTTGIATVALVGGGIALRNYLKNKKAEKEEIPPGIGDTGAYPPSNSAAFQSGTAVNQDGSQYGYNPYKDQGPHYH</sequence>
<organism evidence="2 3">
    <name type="scientific">Coemansia reversa (strain ATCC 12441 / NRRL 1564)</name>
    <dbReference type="NCBI Taxonomy" id="763665"/>
    <lineage>
        <taxon>Eukaryota</taxon>
        <taxon>Fungi</taxon>
        <taxon>Fungi incertae sedis</taxon>
        <taxon>Zoopagomycota</taxon>
        <taxon>Kickxellomycotina</taxon>
        <taxon>Kickxellomycetes</taxon>
        <taxon>Kickxellales</taxon>
        <taxon>Kickxellaceae</taxon>
        <taxon>Coemansia</taxon>
    </lineage>
</organism>
<proteinExistence type="predicted"/>
<feature type="region of interest" description="Disordered" evidence="1">
    <location>
        <begin position="105"/>
        <end position="128"/>
    </location>
</feature>
<dbReference type="EMBL" id="KZ303496">
    <property type="protein sequence ID" value="PIA17094.1"/>
    <property type="molecule type" value="Genomic_DNA"/>
</dbReference>
<reference evidence="2 3" key="1">
    <citation type="journal article" date="2015" name="Genome Biol. Evol.">
        <title>Phylogenomic analyses indicate that early fungi evolved digesting cell walls of algal ancestors of land plants.</title>
        <authorList>
            <person name="Chang Y."/>
            <person name="Wang S."/>
            <person name="Sekimoto S."/>
            <person name="Aerts A.L."/>
            <person name="Choi C."/>
            <person name="Clum A."/>
            <person name="LaButti K.M."/>
            <person name="Lindquist E.A."/>
            <person name="Yee Ngan C."/>
            <person name="Ohm R.A."/>
            <person name="Salamov A.A."/>
            <person name="Grigoriev I.V."/>
            <person name="Spatafora J.W."/>
            <person name="Berbee M.L."/>
        </authorList>
    </citation>
    <scope>NUCLEOTIDE SEQUENCE [LARGE SCALE GENOMIC DNA]</scope>
    <source>
        <strain evidence="2 3">NRRL 1564</strain>
    </source>
</reference>
<feature type="region of interest" description="Disordered" evidence="1">
    <location>
        <begin position="1"/>
        <end position="90"/>
    </location>
</feature>
<name>A0A2G5BDK2_COERN</name>
<gene>
    <name evidence="2" type="ORF">COEREDRAFT_80802</name>
</gene>
<feature type="region of interest" description="Disordered" evidence="1">
    <location>
        <begin position="179"/>
        <end position="226"/>
    </location>
</feature>
<evidence type="ECO:0000313" key="2">
    <source>
        <dbReference type="EMBL" id="PIA17094.1"/>
    </source>
</evidence>
<accession>A0A2G5BDK2</accession>
<dbReference type="Proteomes" id="UP000242474">
    <property type="component" value="Unassembled WGS sequence"/>
</dbReference>
<protein>
    <submittedName>
        <fullName evidence="2">Uncharacterized protein</fullName>
    </submittedName>
</protein>